<feature type="domain" description="T-SNARE coiled-coil homology" evidence="3">
    <location>
        <begin position="167"/>
        <end position="229"/>
    </location>
</feature>
<dbReference type="GO" id="GO:0005484">
    <property type="term" value="F:SNAP receptor activity"/>
    <property type="evidence" value="ECO:0007669"/>
    <property type="project" value="TreeGrafter"/>
</dbReference>
<dbReference type="AlphaFoldDB" id="A0AA86QZY9"/>
<dbReference type="GO" id="GO:0006886">
    <property type="term" value="P:intracellular protein transport"/>
    <property type="evidence" value="ECO:0007669"/>
    <property type="project" value="TreeGrafter"/>
</dbReference>
<dbReference type="InterPro" id="IPR010989">
    <property type="entry name" value="SNARE"/>
</dbReference>
<protein>
    <submittedName>
        <fullName evidence="4">Syntaxin 16</fullName>
    </submittedName>
    <submittedName>
        <fullName evidence="5">Syntaxin_16</fullName>
    </submittedName>
</protein>
<comment type="caution">
    <text evidence="4">The sequence shown here is derived from an EMBL/GenBank/DDBJ whole genome shotgun (WGS) entry which is preliminary data.</text>
</comment>
<reference evidence="5 6" key="2">
    <citation type="submission" date="2024-07" db="EMBL/GenBank/DDBJ databases">
        <authorList>
            <person name="Akdeniz Z."/>
        </authorList>
    </citation>
    <scope>NUCLEOTIDE SEQUENCE [LARGE SCALE GENOMIC DNA]</scope>
</reference>
<dbReference type="PANTHER" id="PTHR19957">
    <property type="entry name" value="SYNTAXIN"/>
    <property type="match status" value="1"/>
</dbReference>
<evidence type="ECO:0000313" key="6">
    <source>
        <dbReference type="Proteomes" id="UP001642409"/>
    </source>
</evidence>
<dbReference type="Proteomes" id="UP001642409">
    <property type="component" value="Unassembled WGS sequence"/>
</dbReference>
<evidence type="ECO:0000256" key="2">
    <source>
        <dbReference type="SAM" id="Phobius"/>
    </source>
</evidence>
<comment type="similarity">
    <text evidence="1">Belongs to the syntaxin family.</text>
</comment>
<sequence length="280" mass="32220">MMNLTQKFIEARTRLQPYPPMAETTPLIPEMADPDWIKNAYQIQEELGKIDKMIKQIDGKQVQKTKAQFQDALNQEILVMRSQLVKQMQDTSKRIQRYEHQQIDPSDLEARIFLKYSAKSMKQLMNTLTNNFRVLQSKFIDGLQKPTQQLDVATMDKEARGYYEQAQQQLQEDTQDVTQICKDVNSIVQMVGQLAAQVYECGTIIDRIDQNLMEAEDFIDKGNNNLEKAKKTQDSVSKLRSFTYALILANYILAAVMMGLKLVKYLHPSKPTPPNPNPTP</sequence>
<evidence type="ECO:0000313" key="4">
    <source>
        <dbReference type="EMBL" id="CAI9969149.1"/>
    </source>
</evidence>
<dbReference type="PROSITE" id="PS50192">
    <property type="entry name" value="T_SNARE"/>
    <property type="match status" value="1"/>
</dbReference>
<dbReference type="InterPro" id="IPR045242">
    <property type="entry name" value="Syntaxin"/>
</dbReference>
<dbReference type="Gene3D" id="1.20.5.110">
    <property type="match status" value="1"/>
</dbReference>
<dbReference type="GO" id="GO:0006906">
    <property type="term" value="P:vesicle fusion"/>
    <property type="evidence" value="ECO:0007669"/>
    <property type="project" value="TreeGrafter"/>
</dbReference>
<dbReference type="Pfam" id="PF05739">
    <property type="entry name" value="SNARE"/>
    <property type="match status" value="1"/>
</dbReference>
<dbReference type="InterPro" id="IPR000727">
    <property type="entry name" value="T_SNARE_dom"/>
</dbReference>
<keyword evidence="6" id="KW-1185">Reference proteome</keyword>
<dbReference type="EMBL" id="CAXDID020000185">
    <property type="protein sequence ID" value="CAL6050614.1"/>
    <property type="molecule type" value="Genomic_DNA"/>
</dbReference>
<dbReference type="SMART" id="SM00397">
    <property type="entry name" value="t_SNARE"/>
    <property type="match status" value="1"/>
</dbReference>
<dbReference type="GO" id="GO:0031201">
    <property type="term" value="C:SNARE complex"/>
    <property type="evidence" value="ECO:0007669"/>
    <property type="project" value="TreeGrafter"/>
</dbReference>
<evidence type="ECO:0000313" key="5">
    <source>
        <dbReference type="EMBL" id="CAL6050614.1"/>
    </source>
</evidence>
<dbReference type="GO" id="GO:0000149">
    <property type="term" value="F:SNARE binding"/>
    <property type="evidence" value="ECO:0007669"/>
    <property type="project" value="TreeGrafter"/>
</dbReference>
<evidence type="ECO:0000256" key="1">
    <source>
        <dbReference type="ARBA" id="ARBA00009063"/>
    </source>
</evidence>
<dbReference type="EMBL" id="CATOUU010001054">
    <property type="protein sequence ID" value="CAI9969149.1"/>
    <property type="molecule type" value="Genomic_DNA"/>
</dbReference>
<accession>A0AA86QZY9</accession>
<organism evidence="4">
    <name type="scientific">Hexamita inflata</name>
    <dbReference type="NCBI Taxonomy" id="28002"/>
    <lineage>
        <taxon>Eukaryota</taxon>
        <taxon>Metamonada</taxon>
        <taxon>Diplomonadida</taxon>
        <taxon>Hexamitidae</taxon>
        <taxon>Hexamitinae</taxon>
        <taxon>Hexamita</taxon>
    </lineage>
</organism>
<feature type="transmembrane region" description="Helical" evidence="2">
    <location>
        <begin position="242"/>
        <end position="260"/>
    </location>
</feature>
<keyword evidence="2" id="KW-0472">Membrane</keyword>
<dbReference type="GO" id="GO:0048278">
    <property type="term" value="P:vesicle docking"/>
    <property type="evidence" value="ECO:0007669"/>
    <property type="project" value="TreeGrafter"/>
</dbReference>
<reference evidence="4" key="1">
    <citation type="submission" date="2023-06" db="EMBL/GenBank/DDBJ databases">
        <authorList>
            <person name="Kurt Z."/>
        </authorList>
    </citation>
    <scope>NUCLEOTIDE SEQUENCE</scope>
</reference>
<dbReference type="SUPFAM" id="SSF47661">
    <property type="entry name" value="t-snare proteins"/>
    <property type="match status" value="1"/>
</dbReference>
<keyword evidence="2" id="KW-1133">Transmembrane helix</keyword>
<proteinExistence type="inferred from homology"/>
<name>A0AA86QZY9_9EUKA</name>
<gene>
    <name evidence="5" type="ORF">HINF_LOCUS43972</name>
    <name evidence="4" type="ORF">HINF_LOCUS56794</name>
</gene>
<evidence type="ECO:0000259" key="3">
    <source>
        <dbReference type="PROSITE" id="PS50192"/>
    </source>
</evidence>
<dbReference type="GO" id="GO:0012505">
    <property type="term" value="C:endomembrane system"/>
    <property type="evidence" value="ECO:0007669"/>
    <property type="project" value="TreeGrafter"/>
</dbReference>
<keyword evidence="2" id="KW-0812">Transmembrane</keyword>